<dbReference type="SUPFAM" id="SSF47384">
    <property type="entry name" value="Homodimeric domain of signal transducing histidine kinase"/>
    <property type="match status" value="1"/>
</dbReference>
<evidence type="ECO:0000256" key="8">
    <source>
        <dbReference type="ARBA" id="ARBA00022777"/>
    </source>
</evidence>
<proteinExistence type="predicted"/>
<keyword evidence="4" id="KW-1003">Cell membrane</keyword>
<dbReference type="GO" id="GO:0005524">
    <property type="term" value="F:ATP binding"/>
    <property type="evidence" value="ECO:0007669"/>
    <property type="project" value="UniProtKB-KW"/>
</dbReference>
<feature type="transmembrane region" description="Helical" evidence="10">
    <location>
        <begin position="42"/>
        <end position="61"/>
    </location>
</feature>
<dbReference type="Pfam" id="PF00512">
    <property type="entry name" value="HisKA"/>
    <property type="match status" value="1"/>
</dbReference>
<dbReference type="InterPro" id="IPR005467">
    <property type="entry name" value="His_kinase_dom"/>
</dbReference>
<organism evidence="12 13">
    <name type="scientific">Pararhodobacter aggregans</name>
    <dbReference type="NCBI Taxonomy" id="404875"/>
    <lineage>
        <taxon>Bacteria</taxon>
        <taxon>Pseudomonadati</taxon>
        <taxon>Pseudomonadota</taxon>
        <taxon>Alphaproteobacteria</taxon>
        <taxon>Rhodobacterales</taxon>
        <taxon>Paracoccaceae</taxon>
        <taxon>Pararhodobacter</taxon>
    </lineage>
</organism>
<dbReference type="SMART" id="SM00387">
    <property type="entry name" value="HATPase_c"/>
    <property type="match status" value="1"/>
</dbReference>
<dbReference type="AlphaFoldDB" id="A0A2T7UTY2"/>
<dbReference type="Gene3D" id="1.10.287.130">
    <property type="match status" value="1"/>
</dbReference>
<gene>
    <name evidence="12" type="ORF">DDE23_07825</name>
</gene>
<evidence type="ECO:0000256" key="3">
    <source>
        <dbReference type="ARBA" id="ARBA00012438"/>
    </source>
</evidence>
<evidence type="ECO:0000256" key="2">
    <source>
        <dbReference type="ARBA" id="ARBA00004651"/>
    </source>
</evidence>
<keyword evidence="5" id="KW-0597">Phosphoprotein</keyword>
<keyword evidence="10" id="KW-1133">Transmembrane helix</keyword>
<evidence type="ECO:0000256" key="6">
    <source>
        <dbReference type="ARBA" id="ARBA00022679"/>
    </source>
</evidence>
<dbReference type="PANTHER" id="PTHR44936:SF10">
    <property type="entry name" value="SENSOR PROTEIN RSTB"/>
    <property type="match status" value="1"/>
</dbReference>
<dbReference type="CDD" id="cd00082">
    <property type="entry name" value="HisKA"/>
    <property type="match status" value="1"/>
</dbReference>
<dbReference type="InterPro" id="IPR050980">
    <property type="entry name" value="2C_sensor_his_kinase"/>
</dbReference>
<evidence type="ECO:0000256" key="1">
    <source>
        <dbReference type="ARBA" id="ARBA00000085"/>
    </source>
</evidence>
<dbReference type="OrthoDB" id="9815202at2"/>
<dbReference type="SMART" id="SM00388">
    <property type="entry name" value="HisKA"/>
    <property type="match status" value="1"/>
</dbReference>
<evidence type="ECO:0000313" key="13">
    <source>
        <dbReference type="Proteomes" id="UP000244810"/>
    </source>
</evidence>
<comment type="subcellular location">
    <subcellularLocation>
        <location evidence="2">Cell membrane</location>
        <topology evidence="2">Multi-pass membrane protein</topology>
    </subcellularLocation>
</comment>
<keyword evidence="7" id="KW-0547">Nucleotide-binding</keyword>
<reference evidence="12 13" key="1">
    <citation type="journal article" date="2011" name="Syst. Appl. Microbiol.">
        <title>Defluviimonas denitrificans gen. nov., sp. nov., and Pararhodobacter aggregans gen. nov., sp. nov., non-phototrophic Rhodobacteraceae from the biofilter of a marine aquaculture.</title>
        <authorList>
            <person name="Foesel B.U."/>
            <person name="Drake H.L."/>
            <person name="Schramm A."/>
        </authorList>
    </citation>
    <scope>NUCLEOTIDE SEQUENCE [LARGE SCALE GENOMIC DNA]</scope>
    <source>
        <strain evidence="12 13">D1-19</strain>
    </source>
</reference>
<keyword evidence="10" id="KW-0472">Membrane</keyword>
<protein>
    <recommendedName>
        <fullName evidence="3">histidine kinase</fullName>
        <ecNumber evidence="3">2.7.13.3</ecNumber>
    </recommendedName>
</protein>
<evidence type="ECO:0000313" key="12">
    <source>
        <dbReference type="EMBL" id="PVE48039.1"/>
    </source>
</evidence>
<dbReference type="Pfam" id="PF02518">
    <property type="entry name" value="HATPase_c"/>
    <property type="match status" value="1"/>
</dbReference>
<dbReference type="EC" id="2.7.13.3" evidence="3"/>
<keyword evidence="6" id="KW-0808">Transferase</keyword>
<dbReference type="InterPro" id="IPR003594">
    <property type="entry name" value="HATPase_dom"/>
</dbReference>
<keyword evidence="9" id="KW-0067">ATP-binding</keyword>
<comment type="caution">
    <text evidence="12">The sequence shown here is derived from an EMBL/GenBank/DDBJ whole genome shotgun (WGS) entry which is preliminary data.</text>
</comment>
<dbReference type="GO" id="GO:0005886">
    <property type="term" value="C:plasma membrane"/>
    <property type="evidence" value="ECO:0007669"/>
    <property type="project" value="UniProtKB-SubCell"/>
</dbReference>
<evidence type="ECO:0000256" key="7">
    <source>
        <dbReference type="ARBA" id="ARBA00022741"/>
    </source>
</evidence>
<keyword evidence="10" id="KW-0812">Transmembrane</keyword>
<dbReference type="InterPro" id="IPR036890">
    <property type="entry name" value="HATPase_C_sf"/>
</dbReference>
<dbReference type="InterPro" id="IPR003661">
    <property type="entry name" value="HisK_dim/P_dom"/>
</dbReference>
<evidence type="ECO:0000256" key="10">
    <source>
        <dbReference type="SAM" id="Phobius"/>
    </source>
</evidence>
<dbReference type="PANTHER" id="PTHR44936">
    <property type="entry name" value="SENSOR PROTEIN CREC"/>
    <property type="match status" value="1"/>
</dbReference>
<comment type="catalytic activity">
    <reaction evidence="1">
        <text>ATP + protein L-histidine = ADP + protein N-phospho-L-histidine.</text>
        <dbReference type="EC" id="2.7.13.3"/>
    </reaction>
</comment>
<evidence type="ECO:0000256" key="9">
    <source>
        <dbReference type="ARBA" id="ARBA00022840"/>
    </source>
</evidence>
<dbReference type="GO" id="GO:0000155">
    <property type="term" value="F:phosphorelay sensor kinase activity"/>
    <property type="evidence" value="ECO:0007669"/>
    <property type="project" value="InterPro"/>
</dbReference>
<feature type="domain" description="Histidine kinase" evidence="11">
    <location>
        <begin position="124"/>
        <end position="319"/>
    </location>
</feature>
<dbReference type="PROSITE" id="PS50109">
    <property type="entry name" value="HIS_KIN"/>
    <property type="match status" value="1"/>
</dbReference>
<evidence type="ECO:0000256" key="5">
    <source>
        <dbReference type="ARBA" id="ARBA00022553"/>
    </source>
</evidence>
<evidence type="ECO:0000259" key="11">
    <source>
        <dbReference type="PROSITE" id="PS50109"/>
    </source>
</evidence>
<accession>A0A2T7UTY2</accession>
<dbReference type="PRINTS" id="PR00344">
    <property type="entry name" value="BCTRLSENSOR"/>
</dbReference>
<evidence type="ECO:0000256" key="4">
    <source>
        <dbReference type="ARBA" id="ARBA00022475"/>
    </source>
</evidence>
<dbReference type="InterPro" id="IPR036097">
    <property type="entry name" value="HisK_dim/P_sf"/>
</dbReference>
<dbReference type="EMBL" id="QDDR01000003">
    <property type="protein sequence ID" value="PVE48039.1"/>
    <property type="molecule type" value="Genomic_DNA"/>
</dbReference>
<dbReference type="InterPro" id="IPR004358">
    <property type="entry name" value="Sig_transdc_His_kin-like_C"/>
</dbReference>
<dbReference type="Proteomes" id="UP000244810">
    <property type="component" value="Unassembled WGS sequence"/>
</dbReference>
<name>A0A2T7UTY2_9RHOB</name>
<keyword evidence="13" id="KW-1185">Reference proteome</keyword>
<dbReference type="RefSeq" id="WP_107751413.1">
    <property type="nucleotide sequence ID" value="NZ_QBKF01000004.1"/>
</dbReference>
<dbReference type="SUPFAM" id="SSF55874">
    <property type="entry name" value="ATPase domain of HSP90 chaperone/DNA topoisomerase II/histidine kinase"/>
    <property type="match status" value="1"/>
</dbReference>
<keyword evidence="8 12" id="KW-0418">Kinase</keyword>
<dbReference type="Gene3D" id="3.30.565.10">
    <property type="entry name" value="Histidine kinase-like ATPase, C-terminal domain"/>
    <property type="match status" value="1"/>
</dbReference>
<sequence length="319" mass="33990">MRPGWRPSLAFVLAGGLAGTLALSFAGLVALRYLGPAIGFRNAEMILAALIALGTGFLGWLQWRLLLRPTLALEAYAEAQETAASPDRPRHFGTRETYRTGQRVIAMAEALRDREATIRAHTDHVTHELKTPVSAIRAAVELLEDGGTLGAEDRALVAQIDGARAQIEAQLAALRRAAQAREVRYLGQSRLGEVVPVLAADFPDLAVEVAADAPVPLAAEGLRIVLGQLLRNAAEHGAGRVVLIAGGEPAPWVEVADDGRGVSAGNAGRVFDPFFTTRRDQGGTGMGLSVVRNLLEAHRAGIVLVPSERGARFRIEFRG</sequence>